<dbReference type="InterPro" id="IPR004839">
    <property type="entry name" value="Aminotransferase_I/II_large"/>
</dbReference>
<evidence type="ECO:0000259" key="6">
    <source>
        <dbReference type="Pfam" id="PF00155"/>
    </source>
</evidence>
<dbReference type="GO" id="GO:0030170">
    <property type="term" value="F:pyridoxal phosphate binding"/>
    <property type="evidence" value="ECO:0007669"/>
    <property type="project" value="InterPro"/>
</dbReference>
<dbReference type="InterPro" id="IPR001917">
    <property type="entry name" value="Aminotrans_II_pyridoxalP_BS"/>
</dbReference>
<evidence type="ECO:0000313" key="7">
    <source>
        <dbReference type="EMBL" id="SKC87779.1"/>
    </source>
</evidence>
<reference evidence="7 8" key="1">
    <citation type="submission" date="2017-02" db="EMBL/GenBank/DDBJ databases">
        <authorList>
            <person name="Peterson S.W."/>
        </authorList>
    </citation>
    <scope>NUCLEOTIDE SEQUENCE [LARGE SCALE GENOMIC DNA]</scope>
    <source>
        <strain evidence="7 8">DSM 25262</strain>
    </source>
</reference>
<dbReference type="GO" id="GO:0016740">
    <property type="term" value="F:transferase activity"/>
    <property type="evidence" value="ECO:0007669"/>
    <property type="project" value="UniProtKB-KW"/>
</dbReference>
<evidence type="ECO:0000256" key="2">
    <source>
        <dbReference type="ARBA" id="ARBA00005189"/>
    </source>
</evidence>
<dbReference type="Gene3D" id="3.90.1150.10">
    <property type="entry name" value="Aspartate Aminotransferase, domain 1"/>
    <property type="match status" value="1"/>
</dbReference>
<keyword evidence="4 5" id="KW-0663">Pyridoxal phosphate</keyword>
<name>A0A1T5MIT2_9BACT</name>
<dbReference type="InterPro" id="IPR050087">
    <property type="entry name" value="AON_synthase_class-II"/>
</dbReference>
<dbReference type="Proteomes" id="UP000190961">
    <property type="component" value="Unassembled WGS sequence"/>
</dbReference>
<dbReference type="InterPro" id="IPR015422">
    <property type="entry name" value="PyrdxlP-dep_Trfase_small"/>
</dbReference>
<keyword evidence="8" id="KW-1185">Reference proteome</keyword>
<dbReference type="InterPro" id="IPR015424">
    <property type="entry name" value="PyrdxlP-dep_Trfase"/>
</dbReference>
<evidence type="ECO:0000256" key="3">
    <source>
        <dbReference type="ARBA" id="ARBA00022679"/>
    </source>
</evidence>
<evidence type="ECO:0000256" key="4">
    <source>
        <dbReference type="ARBA" id="ARBA00022898"/>
    </source>
</evidence>
<dbReference type="OrthoDB" id="9807157at2"/>
<feature type="domain" description="Aminotransferase class I/classII large" evidence="6">
    <location>
        <begin position="45"/>
        <end position="385"/>
    </location>
</feature>
<comment type="similarity">
    <text evidence="5">Belongs to the class-II pyridoxal-phosphate-dependent aminotransferase family.</text>
</comment>
<comment type="cofactor">
    <cofactor evidence="1 5">
        <name>pyridoxal 5'-phosphate</name>
        <dbReference type="ChEBI" id="CHEBI:597326"/>
    </cofactor>
</comment>
<comment type="pathway">
    <text evidence="2">Lipid metabolism.</text>
</comment>
<evidence type="ECO:0000256" key="1">
    <source>
        <dbReference type="ARBA" id="ARBA00001933"/>
    </source>
</evidence>
<dbReference type="Pfam" id="PF00155">
    <property type="entry name" value="Aminotran_1_2"/>
    <property type="match status" value="1"/>
</dbReference>
<accession>A0A1T5MIT2</accession>
<keyword evidence="3" id="KW-0808">Transferase</keyword>
<evidence type="ECO:0000313" key="8">
    <source>
        <dbReference type="Proteomes" id="UP000190961"/>
    </source>
</evidence>
<dbReference type="EMBL" id="FUZU01000004">
    <property type="protein sequence ID" value="SKC87779.1"/>
    <property type="molecule type" value="Genomic_DNA"/>
</dbReference>
<dbReference type="RefSeq" id="WP_079689961.1">
    <property type="nucleotide sequence ID" value="NZ_FUZU01000004.1"/>
</dbReference>
<organism evidence="7 8">
    <name type="scientific">Ohtaekwangia koreensis</name>
    <dbReference type="NCBI Taxonomy" id="688867"/>
    <lineage>
        <taxon>Bacteria</taxon>
        <taxon>Pseudomonadati</taxon>
        <taxon>Bacteroidota</taxon>
        <taxon>Cytophagia</taxon>
        <taxon>Cytophagales</taxon>
        <taxon>Fulvivirgaceae</taxon>
        <taxon>Ohtaekwangia</taxon>
    </lineage>
</organism>
<dbReference type="STRING" id="688867.SAMN05660236_5509"/>
<protein>
    <submittedName>
        <fullName evidence="7">8-amino-7-oxononanoate synthase</fullName>
    </submittedName>
</protein>
<dbReference type="PANTHER" id="PTHR13693:SF3">
    <property type="entry name" value="LD36009P"/>
    <property type="match status" value="1"/>
</dbReference>
<dbReference type="PROSITE" id="PS00599">
    <property type="entry name" value="AA_TRANSFER_CLASS_2"/>
    <property type="match status" value="1"/>
</dbReference>
<dbReference type="SUPFAM" id="SSF53383">
    <property type="entry name" value="PLP-dependent transferases"/>
    <property type="match status" value="1"/>
</dbReference>
<dbReference type="AlphaFoldDB" id="A0A1T5MIT2"/>
<gene>
    <name evidence="7" type="ORF">SAMN05660236_5509</name>
</gene>
<dbReference type="CDD" id="cd06454">
    <property type="entry name" value="KBL_like"/>
    <property type="match status" value="1"/>
</dbReference>
<dbReference type="PANTHER" id="PTHR13693">
    <property type="entry name" value="CLASS II AMINOTRANSFERASE/8-AMINO-7-OXONONANOATE SYNTHASE"/>
    <property type="match status" value="1"/>
</dbReference>
<evidence type="ECO:0000256" key="5">
    <source>
        <dbReference type="RuleBase" id="RU003693"/>
    </source>
</evidence>
<proteinExistence type="inferred from homology"/>
<dbReference type="InterPro" id="IPR015421">
    <property type="entry name" value="PyrdxlP-dep_Trfase_major"/>
</dbReference>
<dbReference type="Gene3D" id="3.40.640.10">
    <property type="entry name" value="Type I PLP-dependent aspartate aminotransferase-like (Major domain)"/>
    <property type="match status" value="1"/>
</dbReference>
<sequence length="402" mass="43986">MSKPLQKKVANYTTAKEARLQGIYPYFRPIESAQSTEVIIEGKRVLMFGSNSYLGLTNHPYIKEAAQKAIEEYGTGCAGSRFLNGTLDIHIELERRIAAFTGKEDALIFSTGFQVNLGVMSSLTGRNDYLILDEYDHASIIDGTRLSFSRVIKYAHNDTQDLHKKLSVLPEEAIKVIVVDGIFSMEGDIARLAEIVSVADQFGASIVVDDAHSLGVIGHKGAGTASHFDLTDKVDLITGTFSKSLASLGGFVAADAETIEYLKHHARSLIFSASMTPSSAASVIAALDLIETEPHHMDNLWKNTDYAMHLLREEGLDIGPTESPIIPIFVRDNNKTFLVTSMLQQEGVFVNPVVSPAVPADSSLLRFSLMATHTFGQIEEAIEKISKVFKRVGIANIKEPIK</sequence>
<dbReference type="NCBIfam" id="NF047600">
    <property type="entry name" value="SerpalmtaseCFB"/>
    <property type="match status" value="1"/>
</dbReference>